<dbReference type="Proteomes" id="UP000297475">
    <property type="component" value="Unassembled WGS sequence"/>
</dbReference>
<feature type="transmembrane region" description="Helical" evidence="1">
    <location>
        <begin position="72"/>
        <end position="91"/>
    </location>
</feature>
<comment type="caution">
    <text evidence="2">The sequence shown here is derived from an EMBL/GenBank/DDBJ whole genome shotgun (WGS) entry which is preliminary data.</text>
</comment>
<feature type="transmembrane region" description="Helical" evidence="1">
    <location>
        <begin position="6"/>
        <end position="28"/>
    </location>
</feature>
<gene>
    <name evidence="2" type="ORF">E4656_11695</name>
</gene>
<name>A0A4Z0W7T0_9GAMM</name>
<dbReference type="PANTHER" id="PTHR39594">
    <property type="entry name" value="PROTEIN YCHQ"/>
    <property type="match status" value="1"/>
</dbReference>
<evidence type="ECO:0000313" key="2">
    <source>
        <dbReference type="EMBL" id="TGG92787.1"/>
    </source>
</evidence>
<feature type="transmembrane region" description="Helical" evidence="1">
    <location>
        <begin position="103"/>
        <end position="121"/>
    </location>
</feature>
<dbReference type="PANTHER" id="PTHR39594:SF1">
    <property type="entry name" value="PROTEIN YCHQ"/>
    <property type="match status" value="1"/>
</dbReference>
<feature type="transmembrane region" description="Helical" evidence="1">
    <location>
        <begin position="48"/>
        <end position="66"/>
    </location>
</feature>
<evidence type="ECO:0000256" key="1">
    <source>
        <dbReference type="SAM" id="Phobius"/>
    </source>
</evidence>
<reference evidence="2 3" key="1">
    <citation type="submission" date="2019-04" db="EMBL/GenBank/DDBJ databases">
        <title>Natronospirillum operosus gen. nov., sp. nov., a haloalkaliphilic satellite isolated from decaying biomass of laboratory culture of cyanobacterium Geitlerinema sp. and proposal of Natronospirillaceae fam. nov. and Saccharospirillaceae fam. nov.</title>
        <authorList>
            <person name="Kevbrin V."/>
            <person name="Boltyanskaya Y."/>
            <person name="Koziaeva V."/>
            <person name="Grouzdev D.S."/>
            <person name="Park M."/>
            <person name="Cho J."/>
        </authorList>
    </citation>
    <scope>NUCLEOTIDE SEQUENCE [LARGE SCALE GENOMIC DNA]</scope>
    <source>
        <strain evidence="2 3">G-116</strain>
    </source>
</reference>
<dbReference type="InterPro" id="IPR007360">
    <property type="entry name" value="SirB"/>
</dbReference>
<sequence length="133" mass="15322">MSWYLPLKYLHIALALLSLSSFMLRWFWMARGSAWFNHALTRRLPHMIDTAFLLSGIILAVAISQYPFVHDWLTAKVLGLVLYILFGTLALKRAPNLIWKTFFFVLALATFAYIVGVARSWNPQSWLIYLAGD</sequence>
<keyword evidence="1" id="KW-0812">Transmembrane</keyword>
<dbReference type="GO" id="GO:0005886">
    <property type="term" value="C:plasma membrane"/>
    <property type="evidence" value="ECO:0007669"/>
    <property type="project" value="TreeGrafter"/>
</dbReference>
<proteinExistence type="predicted"/>
<protein>
    <submittedName>
        <fullName evidence="2">Regulator SirB</fullName>
    </submittedName>
</protein>
<dbReference type="EMBL" id="SRMF01000004">
    <property type="protein sequence ID" value="TGG92787.1"/>
    <property type="molecule type" value="Genomic_DNA"/>
</dbReference>
<keyword evidence="1" id="KW-1133">Transmembrane helix</keyword>
<dbReference type="RefSeq" id="WP_135483459.1">
    <property type="nucleotide sequence ID" value="NZ_SRMF01000004.1"/>
</dbReference>
<keyword evidence="3" id="KW-1185">Reference proteome</keyword>
<dbReference type="PIRSF" id="PIRSF005610">
    <property type="entry name" value="SirB"/>
    <property type="match status" value="1"/>
</dbReference>
<dbReference type="OrthoDB" id="5588650at2"/>
<keyword evidence="1" id="KW-0472">Membrane</keyword>
<dbReference type="AlphaFoldDB" id="A0A4Z0W7T0"/>
<organism evidence="2 3">
    <name type="scientific">Natronospirillum operosum</name>
    <dbReference type="NCBI Taxonomy" id="2759953"/>
    <lineage>
        <taxon>Bacteria</taxon>
        <taxon>Pseudomonadati</taxon>
        <taxon>Pseudomonadota</taxon>
        <taxon>Gammaproteobacteria</taxon>
        <taxon>Oceanospirillales</taxon>
        <taxon>Natronospirillaceae</taxon>
        <taxon>Natronospirillum</taxon>
    </lineage>
</organism>
<accession>A0A4Z0W7T0</accession>
<dbReference type="Pfam" id="PF04247">
    <property type="entry name" value="SirB"/>
    <property type="match status" value="1"/>
</dbReference>
<evidence type="ECO:0000313" key="3">
    <source>
        <dbReference type="Proteomes" id="UP000297475"/>
    </source>
</evidence>